<comment type="function">
    <text evidence="11">Involved in methylamine metabolism. Essential for the maturation of the beta subunit of MADH, presumably via a step in the biosynthesis of tryptophan tryptophylquinone (TTQ), the cofactor of MADH.</text>
</comment>
<dbReference type="Proteomes" id="UP000824988">
    <property type="component" value="Chromosome"/>
</dbReference>
<feature type="binding site" evidence="13">
    <location>
        <position position="75"/>
    </location>
    <ligand>
        <name>Cu cation</name>
        <dbReference type="ChEBI" id="CHEBI:23378"/>
    </ligand>
</feature>
<protein>
    <recommendedName>
        <fullName evidence="12">Methylamine utilization protein MauG</fullName>
    </recommendedName>
</protein>
<name>A0A8D4VUL7_9GAMM</name>
<dbReference type="InterPro" id="IPR004852">
    <property type="entry name" value="Di-haem_cyt_c_peroxidsae"/>
</dbReference>
<dbReference type="FunFam" id="1.10.760.10:FF:000019">
    <property type="entry name" value="Di-heme cytochrome C peroxidase"/>
    <property type="match status" value="1"/>
</dbReference>
<evidence type="ECO:0000313" key="18">
    <source>
        <dbReference type="EMBL" id="BBL72565.1"/>
    </source>
</evidence>
<dbReference type="GO" id="GO:0020037">
    <property type="term" value="F:heme binding"/>
    <property type="evidence" value="ECO:0007669"/>
    <property type="project" value="InterPro"/>
</dbReference>
<dbReference type="GO" id="GO:0046872">
    <property type="term" value="F:metal ion binding"/>
    <property type="evidence" value="ECO:0007669"/>
    <property type="project" value="UniProtKB-KW"/>
</dbReference>
<keyword evidence="4 15" id="KW-0349">Heme</keyword>
<dbReference type="CDD" id="cd02968">
    <property type="entry name" value="SCO"/>
    <property type="match status" value="1"/>
</dbReference>
<evidence type="ECO:0000256" key="5">
    <source>
        <dbReference type="ARBA" id="ARBA00022723"/>
    </source>
</evidence>
<dbReference type="EMBL" id="AP019782">
    <property type="protein sequence ID" value="BBL72565.1"/>
    <property type="molecule type" value="Genomic_DNA"/>
</dbReference>
<evidence type="ECO:0000256" key="13">
    <source>
        <dbReference type="PIRSR" id="PIRSR603782-1"/>
    </source>
</evidence>
<evidence type="ECO:0000256" key="9">
    <source>
        <dbReference type="ARBA" id="ARBA00023002"/>
    </source>
</evidence>
<dbReference type="GO" id="GO:0042597">
    <property type="term" value="C:periplasmic space"/>
    <property type="evidence" value="ECO:0007669"/>
    <property type="project" value="UniProtKB-SubCell"/>
</dbReference>
<evidence type="ECO:0000256" key="10">
    <source>
        <dbReference type="ARBA" id="ARBA00023004"/>
    </source>
</evidence>
<dbReference type="GO" id="GO:0009055">
    <property type="term" value="F:electron transfer activity"/>
    <property type="evidence" value="ECO:0007669"/>
    <property type="project" value="InterPro"/>
</dbReference>
<evidence type="ECO:0000256" key="2">
    <source>
        <dbReference type="ARBA" id="ARBA00004856"/>
    </source>
</evidence>
<evidence type="ECO:0000313" key="19">
    <source>
        <dbReference type="Proteomes" id="UP000824988"/>
    </source>
</evidence>
<evidence type="ECO:0000256" key="7">
    <source>
        <dbReference type="ARBA" id="ARBA00022764"/>
    </source>
</evidence>
<keyword evidence="3" id="KW-0813">Transport</keyword>
<dbReference type="RefSeq" id="WP_246598899.1">
    <property type="nucleotide sequence ID" value="NZ_AP019782.1"/>
</dbReference>
<feature type="binding site" evidence="13">
    <location>
        <position position="167"/>
    </location>
    <ligand>
        <name>Cu cation</name>
        <dbReference type="ChEBI" id="CHEBI:23378"/>
    </ligand>
</feature>
<evidence type="ECO:0000256" key="11">
    <source>
        <dbReference type="ARBA" id="ARBA00058991"/>
    </source>
</evidence>
<feature type="chain" id="PRO_5034181469" description="Methylamine utilization protein MauG" evidence="16">
    <location>
        <begin position="20"/>
        <end position="586"/>
    </location>
</feature>
<dbReference type="AlphaFoldDB" id="A0A8D4VUL7"/>
<keyword evidence="9" id="KW-0560">Oxidoreductase</keyword>
<dbReference type="KEGG" id="moz:MoryE10_31710"/>
<feature type="domain" description="Cytochrome c" evidence="17">
    <location>
        <begin position="409"/>
        <end position="566"/>
    </location>
</feature>
<evidence type="ECO:0000256" key="1">
    <source>
        <dbReference type="ARBA" id="ARBA00004418"/>
    </source>
</evidence>
<dbReference type="Pfam" id="PF03150">
    <property type="entry name" value="CCP_MauG"/>
    <property type="match status" value="1"/>
</dbReference>
<keyword evidence="6 16" id="KW-0732">Signal</keyword>
<evidence type="ECO:0000256" key="14">
    <source>
        <dbReference type="PIRSR" id="PIRSR603782-2"/>
    </source>
</evidence>
<comment type="pathway">
    <text evidence="2">One-carbon metabolism; methylamine degradation.</text>
</comment>
<sequence>MKYWIFGLALILAAGHAAANPLPPPGSYSLPPIKQAADGEVLDEQGRALRLRSLLDGKITLLSFIYSACNDAKGCPLATQVLHQVGKRLGKEPDVAGKLRLITLSFNPQQDTPAAMARYGEHLKRGLDWHFLTTSGETALRPILDAYGQAAERLRDKQGRETEAFAHLLRVYLIDGRSRVRNMYDLSTLQADLLVNDVRTLLSEEASTPPATNSDCAAPLCGKALPATTLLGWAKRPPQGLQPPPLDLDAPLTPEAVALGRKLFFDRRLSFNDTVSCAMCHVPGQGYTSNETATSVGIEGRSVRRNAPTLFNVAYQRSLFHDGRESALEQQAWGPLLAANEMGNPSIGHVLAKLQALPDYADRFQTVFRRGPTMETLGLALAAYQRSLNAADSPFDRWRYGGQPDAITPQAKRGFELFTGKAGCAACHGLDDKSALFTDHAFHDTGIGYRTSHGDPAQPVRLAPGLSVRLDPRRLASVSETKPNDLGRYEITQIPADRWKYKTPSLRNVALTAPYMHDGSLSTLRDVAAFYNRGGVAHAELDPAIKPLGLSDEEMDALVALLQALTGSNAAQLMEDGRAAEIGDPR</sequence>
<evidence type="ECO:0000256" key="6">
    <source>
        <dbReference type="ARBA" id="ARBA00022729"/>
    </source>
</evidence>
<dbReference type="InterPro" id="IPR051395">
    <property type="entry name" value="Cytochrome_c_Peroxidase/MauG"/>
</dbReference>
<dbReference type="Pfam" id="PF00034">
    <property type="entry name" value="Cytochrom_C"/>
    <property type="match status" value="1"/>
</dbReference>
<dbReference type="PANTHER" id="PTHR30600">
    <property type="entry name" value="CYTOCHROME C PEROXIDASE-RELATED"/>
    <property type="match status" value="1"/>
</dbReference>
<dbReference type="InterPro" id="IPR009056">
    <property type="entry name" value="Cyt_c-like_dom"/>
</dbReference>
<keyword evidence="14" id="KW-1015">Disulfide bond</keyword>
<gene>
    <name evidence="18" type="ORF">MoryE10_31710</name>
</gene>
<proteinExistence type="predicted"/>
<evidence type="ECO:0000259" key="17">
    <source>
        <dbReference type="PROSITE" id="PS51007"/>
    </source>
</evidence>
<evidence type="ECO:0000256" key="15">
    <source>
        <dbReference type="PROSITE-ProRule" id="PRU00433"/>
    </source>
</evidence>
<keyword evidence="7" id="KW-0574">Periplasm</keyword>
<dbReference type="GO" id="GO:0004130">
    <property type="term" value="F:cytochrome-c peroxidase activity"/>
    <property type="evidence" value="ECO:0007669"/>
    <property type="project" value="TreeGrafter"/>
</dbReference>
<evidence type="ECO:0000256" key="3">
    <source>
        <dbReference type="ARBA" id="ARBA00022448"/>
    </source>
</evidence>
<reference evidence="18" key="1">
    <citation type="submission" date="2019-06" db="EMBL/GenBank/DDBJ databases">
        <title>Complete genome sequence of Methylogaea oryzae strain JCM16910.</title>
        <authorList>
            <person name="Asakawa S."/>
        </authorList>
    </citation>
    <scope>NUCLEOTIDE SEQUENCE</scope>
    <source>
        <strain evidence="18">E10</strain>
    </source>
</reference>
<keyword evidence="5 13" id="KW-0479">Metal-binding</keyword>
<feature type="disulfide bond" description="Redox-active" evidence="14">
    <location>
        <begin position="69"/>
        <end position="75"/>
    </location>
</feature>
<evidence type="ECO:0000256" key="12">
    <source>
        <dbReference type="ARBA" id="ARBA00073576"/>
    </source>
</evidence>
<keyword evidence="10 15" id="KW-0408">Iron</keyword>
<accession>A0A8D4VUL7</accession>
<dbReference type="InterPro" id="IPR003782">
    <property type="entry name" value="SCO1/SenC"/>
</dbReference>
<keyword evidence="13" id="KW-0186">Copper</keyword>
<dbReference type="PROSITE" id="PS51007">
    <property type="entry name" value="CYTC"/>
    <property type="match status" value="1"/>
</dbReference>
<organism evidence="18 19">
    <name type="scientific">Methylogaea oryzae</name>
    <dbReference type="NCBI Taxonomy" id="1295382"/>
    <lineage>
        <taxon>Bacteria</taxon>
        <taxon>Pseudomonadati</taxon>
        <taxon>Pseudomonadota</taxon>
        <taxon>Gammaproteobacteria</taxon>
        <taxon>Methylococcales</taxon>
        <taxon>Methylococcaceae</taxon>
        <taxon>Methylogaea</taxon>
    </lineage>
</organism>
<dbReference type="Pfam" id="PF02630">
    <property type="entry name" value="SCO1-SenC"/>
    <property type="match status" value="1"/>
</dbReference>
<keyword evidence="8" id="KW-0249">Electron transport</keyword>
<evidence type="ECO:0000256" key="16">
    <source>
        <dbReference type="SAM" id="SignalP"/>
    </source>
</evidence>
<feature type="signal peptide" evidence="16">
    <location>
        <begin position="1"/>
        <end position="19"/>
    </location>
</feature>
<evidence type="ECO:0000256" key="4">
    <source>
        <dbReference type="ARBA" id="ARBA00022617"/>
    </source>
</evidence>
<evidence type="ECO:0000256" key="8">
    <source>
        <dbReference type="ARBA" id="ARBA00022982"/>
    </source>
</evidence>
<feature type="binding site" evidence="13">
    <location>
        <position position="69"/>
    </location>
    <ligand>
        <name>Cu cation</name>
        <dbReference type="ChEBI" id="CHEBI:23378"/>
    </ligand>
</feature>
<comment type="subcellular location">
    <subcellularLocation>
        <location evidence="1">Periplasm</location>
    </subcellularLocation>
</comment>
<keyword evidence="19" id="KW-1185">Reference proteome</keyword>